<evidence type="ECO:0000256" key="10">
    <source>
        <dbReference type="ARBA" id="ARBA00081585"/>
    </source>
</evidence>
<evidence type="ECO:0000256" key="9">
    <source>
        <dbReference type="ARBA" id="ARBA00070322"/>
    </source>
</evidence>
<dbReference type="GO" id="GO:0006351">
    <property type="term" value="P:DNA-templated transcription"/>
    <property type="evidence" value="ECO:0007669"/>
    <property type="project" value="InterPro"/>
</dbReference>
<keyword evidence="6" id="KW-0539">Nucleus</keyword>
<protein>
    <recommendedName>
        <fullName evidence="9">DNA-directed RNA polymerases I, II, and III subunit RPABC4</fullName>
    </recommendedName>
    <alternativeName>
        <fullName evidence="10">DNA-directed RNA polymerase II subunit K</fullName>
    </alternativeName>
</protein>
<dbReference type="GO" id="GO:0008270">
    <property type="term" value="F:zinc ion binding"/>
    <property type="evidence" value="ECO:0007669"/>
    <property type="project" value="UniProtKB-KW"/>
</dbReference>
<dbReference type="EMBL" id="OZ034825">
    <property type="protein sequence ID" value="CAL1680207.1"/>
    <property type="molecule type" value="Genomic_DNA"/>
</dbReference>
<evidence type="ECO:0000256" key="5">
    <source>
        <dbReference type="ARBA" id="ARBA00023163"/>
    </source>
</evidence>
<dbReference type="Gene3D" id="2.20.28.30">
    <property type="entry name" value="RNA polymerase ii, chain L"/>
    <property type="match status" value="1"/>
</dbReference>
<dbReference type="GO" id="GO:0003899">
    <property type="term" value="F:DNA-directed RNA polymerase activity"/>
    <property type="evidence" value="ECO:0007669"/>
    <property type="project" value="InterPro"/>
</dbReference>
<keyword evidence="3" id="KW-0863">Zinc-finger</keyword>
<organism evidence="11 12">
    <name type="scientific">Lasius platythorax</name>
    <dbReference type="NCBI Taxonomy" id="488582"/>
    <lineage>
        <taxon>Eukaryota</taxon>
        <taxon>Metazoa</taxon>
        <taxon>Ecdysozoa</taxon>
        <taxon>Arthropoda</taxon>
        <taxon>Hexapoda</taxon>
        <taxon>Insecta</taxon>
        <taxon>Pterygota</taxon>
        <taxon>Neoptera</taxon>
        <taxon>Endopterygota</taxon>
        <taxon>Hymenoptera</taxon>
        <taxon>Apocrita</taxon>
        <taxon>Aculeata</taxon>
        <taxon>Formicoidea</taxon>
        <taxon>Formicidae</taxon>
        <taxon>Formicinae</taxon>
        <taxon>Lasius</taxon>
        <taxon>Lasius</taxon>
    </lineage>
</organism>
<dbReference type="SUPFAM" id="SSF63393">
    <property type="entry name" value="RNA polymerase subunits"/>
    <property type="match status" value="1"/>
</dbReference>
<dbReference type="InterPro" id="IPR029040">
    <property type="entry name" value="RPABC4/Spt4"/>
</dbReference>
<evidence type="ECO:0000256" key="2">
    <source>
        <dbReference type="ARBA" id="ARBA00022723"/>
    </source>
</evidence>
<keyword evidence="4" id="KW-0862">Zinc</keyword>
<reference evidence="11" key="1">
    <citation type="submission" date="2024-04" db="EMBL/GenBank/DDBJ databases">
        <authorList>
            <consortium name="Molecular Ecology Group"/>
        </authorList>
    </citation>
    <scope>NUCLEOTIDE SEQUENCE</scope>
</reference>
<dbReference type="SMART" id="SM00659">
    <property type="entry name" value="RPOLCX"/>
    <property type="match status" value="1"/>
</dbReference>
<dbReference type="AlphaFoldDB" id="A0AAV2NKL7"/>
<dbReference type="Pfam" id="PF03604">
    <property type="entry name" value="Zn_ribbon_RPAB4"/>
    <property type="match status" value="1"/>
</dbReference>
<name>A0AAV2NKL7_9HYME</name>
<dbReference type="GO" id="GO:0005665">
    <property type="term" value="C:RNA polymerase II, core complex"/>
    <property type="evidence" value="ECO:0007669"/>
    <property type="project" value="TreeGrafter"/>
</dbReference>
<comment type="subcellular location">
    <subcellularLocation>
        <location evidence="1">Nucleus</location>
        <location evidence="1">Nucleolus</location>
    </subcellularLocation>
</comment>
<evidence type="ECO:0000313" key="12">
    <source>
        <dbReference type="Proteomes" id="UP001497644"/>
    </source>
</evidence>
<evidence type="ECO:0000256" key="3">
    <source>
        <dbReference type="ARBA" id="ARBA00022771"/>
    </source>
</evidence>
<gene>
    <name evidence="11" type="ORF">LPLAT_LOCUS6270</name>
</gene>
<keyword evidence="2" id="KW-0479">Metal-binding</keyword>
<evidence type="ECO:0000256" key="4">
    <source>
        <dbReference type="ARBA" id="ARBA00022833"/>
    </source>
</evidence>
<proteinExistence type="inferred from homology"/>
<evidence type="ECO:0000256" key="1">
    <source>
        <dbReference type="ARBA" id="ARBA00004604"/>
    </source>
</evidence>
<dbReference type="Proteomes" id="UP001497644">
    <property type="component" value="Chromosome 2"/>
</dbReference>
<keyword evidence="5" id="KW-0804">Transcription</keyword>
<evidence type="ECO:0000256" key="8">
    <source>
        <dbReference type="ARBA" id="ARBA00054640"/>
    </source>
</evidence>
<dbReference type="GO" id="GO:0005736">
    <property type="term" value="C:RNA polymerase I complex"/>
    <property type="evidence" value="ECO:0007669"/>
    <property type="project" value="TreeGrafter"/>
</dbReference>
<dbReference type="PANTHER" id="PTHR12056:SF2">
    <property type="entry name" value="GEO11084P1"/>
    <property type="match status" value="1"/>
</dbReference>
<evidence type="ECO:0000256" key="7">
    <source>
        <dbReference type="ARBA" id="ARBA00025770"/>
    </source>
</evidence>
<comment type="function">
    <text evidence="8">DNA-dependent RNA polymerase catalyzes the transcription of DNA into RNA using the four ribonucleoside triphosphates as substrates. Common component of RNA polymerases I, II and III which synthesize ribosomal RNA precursors, mRNA precursors and many functional non-coding RNAs, and a small RNAs, such as 5S rRNA and tRNAs, respectively.</text>
</comment>
<dbReference type="InterPro" id="IPR006591">
    <property type="entry name" value="RNAP_P/RPABC4"/>
</dbReference>
<dbReference type="GO" id="GO:0003677">
    <property type="term" value="F:DNA binding"/>
    <property type="evidence" value="ECO:0007669"/>
    <property type="project" value="InterPro"/>
</dbReference>
<dbReference type="GO" id="GO:0005666">
    <property type="term" value="C:RNA polymerase III complex"/>
    <property type="evidence" value="ECO:0007669"/>
    <property type="project" value="TreeGrafter"/>
</dbReference>
<evidence type="ECO:0000256" key="6">
    <source>
        <dbReference type="ARBA" id="ARBA00023242"/>
    </source>
</evidence>
<evidence type="ECO:0000313" key="11">
    <source>
        <dbReference type="EMBL" id="CAL1680207.1"/>
    </source>
</evidence>
<sequence>MESSKSESTQKPTMVYICGECHHDNEIRSRDPIRCRECGYRIMYKKRTKRLVVFDAR</sequence>
<comment type="similarity">
    <text evidence="7">Belongs to the archaeal Rpo12/eukaryotic RPC10 RNA polymerase subunit family.</text>
</comment>
<dbReference type="PANTHER" id="PTHR12056">
    <property type="entry name" value="DNA-DIRECTED RNA POLYMERASES I, II, AND III"/>
    <property type="match status" value="1"/>
</dbReference>
<dbReference type="FunFam" id="2.20.28.30:FF:000001">
    <property type="entry name" value="DNA-directed RNA polymerases I, II, and III subunit RPABC4"/>
    <property type="match status" value="1"/>
</dbReference>
<dbReference type="InterPro" id="IPR039747">
    <property type="entry name" value="RPABC4"/>
</dbReference>
<keyword evidence="12" id="KW-1185">Reference proteome</keyword>
<accession>A0AAV2NKL7</accession>